<name>A0A0C9W1D4_9AGAM</name>
<dbReference type="Proteomes" id="UP000053820">
    <property type="component" value="Unassembled WGS sequence"/>
</dbReference>
<evidence type="ECO:0000313" key="2">
    <source>
        <dbReference type="Proteomes" id="UP000053820"/>
    </source>
</evidence>
<dbReference type="Gene3D" id="3.40.50.2020">
    <property type="match status" value="1"/>
</dbReference>
<keyword evidence="2" id="KW-1185">Reference proteome</keyword>
<reference evidence="1 2" key="1">
    <citation type="submission" date="2014-04" db="EMBL/GenBank/DDBJ databases">
        <title>Evolutionary Origins and Diversification of the Mycorrhizal Mutualists.</title>
        <authorList>
            <consortium name="DOE Joint Genome Institute"/>
            <consortium name="Mycorrhizal Genomics Consortium"/>
            <person name="Kohler A."/>
            <person name="Kuo A."/>
            <person name="Nagy L.G."/>
            <person name="Floudas D."/>
            <person name="Copeland A."/>
            <person name="Barry K.W."/>
            <person name="Cichocki N."/>
            <person name="Veneault-Fourrey C."/>
            <person name="LaButti K."/>
            <person name="Lindquist E.A."/>
            <person name="Lipzen A."/>
            <person name="Lundell T."/>
            <person name="Morin E."/>
            <person name="Murat C."/>
            <person name="Riley R."/>
            <person name="Ohm R."/>
            <person name="Sun H."/>
            <person name="Tunlid A."/>
            <person name="Henrissat B."/>
            <person name="Grigoriev I.V."/>
            <person name="Hibbett D.S."/>
            <person name="Martin F."/>
        </authorList>
    </citation>
    <scope>NUCLEOTIDE SEQUENCE [LARGE SCALE GENOMIC DNA]</scope>
    <source>
        <strain evidence="1 2">MD-312</strain>
    </source>
</reference>
<dbReference type="InterPro" id="IPR029057">
    <property type="entry name" value="PRTase-like"/>
</dbReference>
<gene>
    <name evidence="1" type="ORF">HYDPIDRAFT_33012</name>
</gene>
<dbReference type="HOGENOM" id="CLU_2413536_0_0_1"/>
<sequence length="92" mass="9671">MAACIAPTSQITPAALPPTAFTLPQTASDAFFLGQGSKYDGVGFEGKVCGVSILCAGEAMEAGLREGLSKCTDWEDPHSKSTKAYFYSVLPY</sequence>
<dbReference type="AlphaFoldDB" id="A0A0C9W1D4"/>
<protein>
    <submittedName>
        <fullName evidence="1">Uncharacterized protein</fullName>
    </submittedName>
</protein>
<dbReference type="EMBL" id="KN839883">
    <property type="protein sequence ID" value="KIJ59673.1"/>
    <property type="molecule type" value="Genomic_DNA"/>
</dbReference>
<proteinExistence type="predicted"/>
<accession>A0A0C9W1D4</accession>
<organism evidence="1 2">
    <name type="scientific">Hydnomerulius pinastri MD-312</name>
    <dbReference type="NCBI Taxonomy" id="994086"/>
    <lineage>
        <taxon>Eukaryota</taxon>
        <taxon>Fungi</taxon>
        <taxon>Dikarya</taxon>
        <taxon>Basidiomycota</taxon>
        <taxon>Agaricomycotina</taxon>
        <taxon>Agaricomycetes</taxon>
        <taxon>Agaricomycetidae</taxon>
        <taxon>Boletales</taxon>
        <taxon>Boletales incertae sedis</taxon>
        <taxon>Leucogyrophana</taxon>
    </lineage>
</organism>
<evidence type="ECO:0000313" key="1">
    <source>
        <dbReference type="EMBL" id="KIJ59673.1"/>
    </source>
</evidence>